<evidence type="ECO:0000256" key="11">
    <source>
        <dbReference type="ARBA" id="ARBA00023180"/>
    </source>
</evidence>
<comment type="similarity">
    <text evidence="2">Belongs to the RLP family.</text>
</comment>
<accession>A0A445DDM0</accession>
<dbReference type="FunFam" id="3.80.10.10:FF:000383">
    <property type="entry name" value="Leucine-rich repeat receptor protein kinase EMS1"/>
    <property type="match status" value="1"/>
</dbReference>
<dbReference type="Proteomes" id="UP000289738">
    <property type="component" value="Chromosome A04"/>
</dbReference>
<name>A0A445DDM0_ARAHY</name>
<keyword evidence="8" id="KW-1133">Transmembrane helix</keyword>
<evidence type="ECO:0000313" key="14">
    <source>
        <dbReference type="Proteomes" id="UP000289738"/>
    </source>
</evidence>
<evidence type="ECO:0000256" key="7">
    <source>
        <dbReference type="ARBA" id="ARBA00022737"/>
    </source>
</evidence>
<evidence type="ECO:0000256" key="10">
    <source>
        <dbReference type="ARBA" id="ARBA00023170"/>
    </source>
</evidence>
<feature type="domain" description="Disease resistance R13L4/SHOC-2-like LRR" evidence="12">
    <location>
        <begin position="161"/>
        <end position="388"/>
    </location>
</feature>
<dbReference type="SMR" id="A0A445DDM0"/>
<evidence type="ECO:0000256" key="2">
    <source>
        <dbReference type="ARBA" id="ARBA00009592"/>
    </source>
</evidence>
<organism evidence="13 14">
    <name type="scientific">Arachis hypogaea</name>
    <name type="common">Peanut</name>
    <dbReference type="NCBI Taxonomy" id="3818"/>
    <lineage>
        <taxon>Eukaryota</taxon>
        <taxon>Viridiplantae</taxon>
        <taxon>Streptophyta</taxon>
        <taxon>Embryophyta</taxon>
        <taxon>Tracheophyta</taxon>
        <taxon>Spermatophyta</taxon>
        <taxon>Magnoliopsida</taxon>
        <taxon>eudicotyledons</taxon>
        <taxon>Gunneridae</taxon>
        <taxon>Pentapetalae</taxon>
        <taxon>rosids</taxon>
        <taxon>fabids</taxon>
        <taxon>Fabales</taxon>
        <taxon>Fabaceae</taxon>
        <taxon>Papilionoideae</taxon>
        <taxon>50 kb inversion clade</taxon>
        <taxon>dalbergioids sensu lato</taxon>
        <taxon>Dalbergieae</taxon>
        <taxon>Pterocarpus clade</taxon>
        <taxon>Arachis</taxon>
    </lineage>
</organism>
<keyword evidence="11" id="KW-0325">Glycoprotein</keyword>
<reference evidence="13 14" key="1">
    <citation type="submission" date="2019-01" db="EMBL/GenBank/DDBJ databases">
        <title>Sequencing of cultivated peanut Arachis hypogaea provides insights into genome evolution and oil improvement.</title>
        <authorList>
            <person name="Chen X."/>
        </authorList>
    </citation>
    <scope>NUCLEOTIDE SEQUENCE [LARGE SCALE GENOMIC DNA]</scope>
    <source>
        <strain evidence="14">cv. Fuhuasheng</strain>
        <tissue evidence="13">Leaves</tissue>
    </source>
</reference>
<dbReference type="STRING" id="3818.A0A445DDM0"/>
<dbReference type="InterPro" id="IPR032675">
    <property type="entry name" value="LRR_dom_sf"/>
</dbReference>
<evidence type="ECO:0000256" key="9">
    <source>
        <dbReference type="ARBA" id="ARBA00023136"/>
    </source>
</evidence>
<evidence type="ECO:0000256" key="8">
    <source>
        <dbReference type="ARBA" id="ARBA00022989"/>
    </source>
</evidence>
<keyword evidence="3" id="KW-1003">Cell membrane</keyword>
<dbReference type="GO" id="GO:0005886">
    <property type="term" value="C:plasma membrane"/>
    <property type="evidence" value="ECO:0007669"/>
    <property type="project" value="UniProtKB-SubCell"/>
</dbReference>
<evidence type="ECO:0000256" key="6">
    <source>
        <dbReference type="ARBA" id="ARBA00022729"/>
    </source>
</evidence>
<evidence type="ECO:0000313" key="13">
    <source>
        <dbReference type="EMBL" id="RYR61274.1"/>
    </source>
</evidence>
<dbReference type="PANTHER" id="PTHR48061:SF12">
    <property type="entry name" value="DISEASE RESISTANCE LIKE PROTEIN"/>
    <property type="match status" value="1"/>
</dbReference>
<evidence type="ECO:0000256" key="5">
    <source>
        <dbReference type="ARBA" id="ARBA00022692"/>
    </source>
</evidence>
<evidence type="ECO:0000256" key="3">
    <source>
        <dbReference type="ARBA" id="ARBA00022475"/>
    </source>
</evidence>
<keyword evidence="6" id="KW-0732">Signal</keyword>
<protein>
    <recommendedName>
        <fullName evidence="12">Disease resistance R13L4/SHOC-2-like LRR domain-containing protein</fullName>
    </recommendedName>
</protein>
<dbReference type="EMBL" id="SDMP01000004">
    <property type="protein sequence ID" value="RYR61274.1"/>
    <property type="molecule type" value="Genomic_DNA"/>
</dbReference>
<sequence length="859" mass="95091">MPSIDCCSWDGIECDEFTGHVIGIDLSSSQLYGSIDANSSLFSLVHLQSLDLSDNDFNHSQIPTIIGNFSQLRYLNASKSGFSSSVPDVLTNLTYLQSLDLSHCDLYGEFPAGIFHLPNLTTLVLAENRNLNGVIPDFQSRALVKKLIIPATNFGGRIPTSIGNLTSLNWLSIAECNFQGSIPSSFGNLNQLVHLNLFSSGLTIGTFPLFFVNLTRLSYLNLESCNLTGEIPSWIMNLTSLEDLNLYNNTFHGEIPHSLFRMDNLTALDLGLNLLQGKLELGLFLKMRRLSYLGLSCNKLSLLNEKGSFNATLPPLEVLHLEQCKLTGGIPTWIMNLTGLRELALDENYLQGEIPNSLFSLENLATLSLSYNSFEGELESDMFLKLKKLIYLSLSDNKLTLLPGKSSSNGTLPPLEVAGLDSCNLVEFPSFLQQLDHLESLRLSNNDFKSVVPDWIWEKKSLQNLAIAKSSLTGEISPLICNIKSLVLLDLANNNLSGTIPSCLGSSSQSLQIMKLKGNKLFGHLPQTYVMGSALKMIDVNDNNLQGQLPRELANCRMLEFLDVSYNKINDSFPYWLGSLPELKVIALRFNEFHGTINCPSICTFPKLHILDLSHNKFSGNLTPEMIKNWKSMTTSNISQLQYEDSAIHIPGKFWFVYIFYSFTMSNKGVVTDYEHIQKIFYCMVAIDISSNRISGEIPSVLGDLKSLVLLNMSNNLFIGDIPSSFRKLSNLEALDLSLNSLSGKIPQELAELTFLEFFNVSFNKLSGPIPENKQFSTFEGNSFVGNQGLCGIQLKKKCDGNWFFPTGLDSDHDSGSIIEFDWKIILIGYGGGVVAGLALGNAFGSDILAWLKGKKLLC</sequence>
<dbReference type="FunFam" id="3.80.10.10:FF:000095">
    <property type="entry name" value="LRR receptor-like serine/threonine-protein kinase GSO1"/>
    <property type="match status" value="2"/>
</dbReference>
<keyword evidence="10" id="KW-0675">Receptor</keyword>
<proteinExistence type="inferred from homology"/>
<dbReference type="PROSITE" id="PS51450">
    <property type="entry name" value="LRR"/>
    <property type="match status" value="1"/>
</dbReference>
<dbReference type="Pfam" id="PF00560">
    <property type="entry name" value="LRR_1"/>
    <property type="match status" value="8"/>
</dbReference>
<gene>
    <name evidence="13" type="ORF">Ahy_A04g018419</name>
</gene>
<dbReference type="PRINTS" id="PR00019">
    <property type="entry name" value="LEURICHRPT"/>
</dbReference>
<keyword evidence="14" id="KW-1185">Reference proteome</keyword>
<dbReference type="SUPFAM" id="SSF52058">
    <property type="entry name" value="L domain-like"/>
    <property type="match status" value="2"/>
</dbReference>
<comment type="subcellular location">
    <subcellularLocation>
        <location evidence="1">Cell membrane</location>
        <topology evidence="1">Single-pass type I membrane protein</topology>
    </subcellularLocation>
</comment>
<dbReference type="Gene3D" id="3.80.10.10">
    <property type="entry name" value="Ribonuclease Inhibitor"/>
    <property type="match status" value="3"/>
</dbReference>
<dbReference type="AlphaFoldDB" id="A0A445DDM0"/>
<dbReference type="SMART" id="SM00369">
    <property type="entry name" value="LRR_TYP"/>
    <property type="match status" value="11"/>
</dbReference>
<dbReference type="InterPro" id="IPR001611">
    <property type="entry name" value="Leu-rich_rpt"/>
</dbReference>
<evidence type="ECO:0000256" key="4">
    <source>
        <dbReference type="ARBA" id="ARBA00022614"/>
    </source>
</evidence>
<dbReference type="PANTHER" id="PTHR48061">
    <property type="entry name" value="LEUCINE-RICH REPEAT RECEPTOR PROTEIN KINASE EMS1-LIKE-RELATED"/>
    <property type="match status" value="1"/>
</dbReference>
<dbReference type="InterPro" id="IPR003591">
    <property type="entry name" value="Leu-rich_rpt_typical-subtyp"/>
</dbReference>
<dbReference type="InterPro" id="IPR046956">
    <property type="entry name" value="RLP23-like"/>
</dbReference>
<dbReference type="InterPro" id="IPR055414">
    <property type="entry name" value="LRR_R13L4/SHOC2-like"/>
</dbReference>
<keyword evidence="9" id="KW-0472">Membrane</keyword>
<dbReference type="FunFam" id="3.80.10.10:FF:000111">
    <property type="entry name" value="LRR receptor-like serine/threonine-protein kinase ERECTA"/>
    <property type="match status" value="1"/>
</dbReference>
<dbReference type="Pfam" id="PF23598">
    <property type="entry name" value="LRR_14"/>
    <property type="match status" value="1"/>
</dbReference>
<dbReference type="SUPFAM" id="SSF52047">
    <property type="entry name" value="RNI-like"/>
    <property type="match status" value="1"/>
</dbReference>
<evidence type="ECO:0000259" key="12">
    <source>
        <dbReference type="Pfam" id="PF23598"/>
    </source>
</evidence>
<dbReference type="Gramene" id="arahy.Tifrunner.gnm2.ann2.Ah04g334700.1">
    <property type="protein sequence ID" value="arahy.Tifrunner.gnm2.ann2.Ah04g334700.1-CDS-1"/>
    <property type="gene ID" value="arahy.Tifrunner.gnm2.ann2.Ah04g334700"/>
</dbReference>
<evidence type="ECO:0000256" key="1">
    <source>
        <dbReference type="ARBA" id="ARBA00004251"/>
    </source>
</evidence>
<keyword evidence="7" id="KW-0677">Repeat</keyword>
<keyword evidence="5" id="KW-0812">Transmembrane</keyword>
<keyword evidence="4" id="KW-0433">Leucine-rich repeat</keyword>
<comment type="caution">
    <text evidence="13">The sequence shown here is derived from an EMBL/GenBank/DDBJ whole genome shotgun (WGS) entry which is preliminary data.</text>
</comment>